<dbReference type="EMBL" id="CM042887">
    <property type="protein sequence ID" value="KAI4330968.1"/>
    <property type="molecule type" value="Genomic_DNA"/>
</dbReference>
<reference evidence="2" key="1">
    <citation type="journal article" date="2023" name="Front. Plant Sci.">
        <title>Chromosomal-level genome assembly of Melastoma candidum provides insights into trichome evolution.</title>
        <authorList>
            <person name="Zhong Y."/>
            <person name="Wu W."/>
            <person name="Sun C."/>
            <person name="Zou P."/>
            <person name="Liu Y."/>
            <person name="Dai S."/>
            <person name="Zhou R."/>
        </authorList>
    </citation>
    <scope>NUCLEOTIDE SEQUENCE [LARGE SCALE GENOMIC DNA]</scope>
</reference>
<evidence type="ECO:0000313" key="1">
    <source>
        <dbReference type="EMBL" id="KAI4330968.1"/>
    </source>
</evidence>
<sequence>MASCSVPSSPPPPRLRSLRRPNSLPDARFPVLSRRRNFSCLRVEQFASRSANFRVAVVTASEVSGREERRGDGFGFGGADDFEEELQGLFDEVKGMIADGKAEDARSLLQANLEAVKMQLKEGLGGIREAALLDVLGLGYMALGELKVVATILDLMEEILGNLKGGDRLVDSILMHMGSMYSKLGKYDKSLRMYERAVGILANTYGENAFLVSPLLGMANALGSTGRTTKAVEVYNRAIAILEQDRGVESEELVVPLSGLGNLWVKEGKADLAENAFNRILSIYKKLYGENDGRVGLALSSLAQAKCAKGDINEAIQLYEDAIQVLKDSKFVALDDGLMEKLRTDLAELLHVAGRYSEGREQLEENLLINEKFKGKGHPSSVPHFVNLASSYSRAKNFVEAERLLRTGLNILTAKVGPEDPYISFPMLNLSVVLYHLERDLEAEKLATEALHIRERAFGKDSVPVGEALDCLISIETRLGEGDEKLLELLKRVLVIQEKHMGHESEEVLLTLKKLVFYLDRLGRKDEKTRLQRRLSMLKAKYKQMIRY</sequence>
<name>A0ACB9N3E8_9MYRT</name>
<proteinExistence type="predicted"/>
<keyword evidence="2" id="KW-1185">Reference proteome</keyword>
<gene>
    <name evidence="1" type="ORF">MLD38_029204</name>
</gene>
<accession>A0ACB9N3E8</accession>
<comment type="caution">
    <text evidence="1">The sequence shown here is derived from an EMBL/GenBank/DDBJ whole genome shotgun (WGS) entry which is preliminary data.</text>
</comment>
<evidence type="ECO:0000313" key="2">
    <source>
        <dbReference type="Proteomes" id="UP001057402"/>
    </source>
</evidence>
<protein>
    <submittedName>
        <fullName evidence="1">Uncharacterized protein</fullName>
    </submittedName>
</protein>
<dbReference type="Proteomes" id="UP001057402">
    <property type="component" value="Chromosome 8"/>
</dbReference>
<organism evidence="1 2">
    <name type="scientific">Melastoma candidum</name>
    <dbReference type="NCBI Taxonomy" id="119954"/>
    <lineage>
        <taxon>Eukaryota</taxon>
        <taxon>Viridiplantae</taxon>
        <taxon>Streptophyta</taxon>
        <taxon>Embryophyta</taxon>
        <taxon>Tracheophyta</taxon>
        <taxon>Spermatophyta</taxon>
        <taxon>Magnoliopsida</taxon>
        <taxon>eudicotyledons</taxon>
        <taxon>Gunneridae</taxon>
        <taxon>Pentapetalae</taxon>
        <taxon>rosids</taxon>
        <taxon>malvids</taxon>
        <taxon>Myrtales</taxon>
        <taxon>Melastomataceae</taxon>
        <taxon>Melastomatoideae</taxon>
        <taxon>Melastomateae</taxon>
        <taxon>Melastoma</taxon>
    </lineage>
</organism>